<feature type="region of interest" description="Disordered" evidence="1">
    <location>
        <begin position="1"/>
        <end position="83"/>
    </location>
</feature>
<sequence length="83" mass="8481">MARDGPSPSAKGKAKVRTLPTRVSPRLTAQRAQASTPSPATIFPPAVPTPAVARRTAQISAKGGPSNVAPTNRTPLRSAVTPS</sequence>
<name>A0ABU6SRU3_9FABA</name>
<proteinExistence type="predicted"/>
<gene>
    <name evidence="2" type="ORF">PIB30_081329</name>
</gene>
<dbReference type="EMBL" id="JASCZI010061627">
    <property type="protein sequence ID" value="MED6139161.1"/>
    <property type="molecule type" value="Genomic_DNA"/>
</dbReference>
<accession>A0ABU6SRU3</accession>
<reference evidence="2 3" key="1">
    <citation type="journal article" date="2023" name="Plants (Basel)">
        <title>Bridging the Gap: Combining Genomics and Transcriptomics Approaches to Understand Stylosanthes scabra, an Orphan Legume from the Brazilian Caatinga.</title>
        <authorList>
            <person name="Ferreira-Neto J.R.C."/>
            <person name="da Silva M.D."/>
            <person name="Binneck E."/>
            <person name="de Melo N.F."/>
            <person name="da Silva R.H."/>
            <person name="de Melo A.L.T.M."/>
            <person name="Pandolfi V."/>
            <person name="Bustamante F.O."/>
            <person name="Brasileiro-Vidal A.C."/>
            <person name="Benko-Iseppon A.M."/>
        </authorList>
    </citation>
    <scope>NUCLEOTIDE SEQUENCE [LARGE SCALE GENOMIC DNA]</scope>
    <source>
        <tissue evidence="2">Leaves</tissue>
    </source>
</reference>
<evidence type="ECO:0000313" key="3">
    <source>
        <dbReference type="Proteomes" id="UP001341840"/>
    </source>
</evidence>
<evidence type="ECO:0000256" key="1">
    <source>
        <dbReference type="SAM" id="MobiDB-lite"/>
    </source>
</evidence>
<feature type="compositionally biased region" description="Polar residues" evidence="1">
    <location>
        <begin position="30"/>
        <end position="39"/>
    </location>
</feature>
<protein>
    <submittedName>
        <fullName evidence="2">Uncharacterized protein</fullName>
    </submittedName>
</protein>
<evidence type="ECO:0000313" key="2">
    <source>
        <dbReference type="EMBL" id="MED6139161.1"/>
    </source>
</evidence>
<comment type="caution">
    <text evidence="2">The sequence shown here is derived from an EMBL/GenBank/DDBJ whole genome shotgun (WGS) entry which is preliminary data.</text>
</comment>
<dbReference type="Proteomes" id="UP001341840">
    <property type="component" value="Unassembled WGS sequence"/>
</dbReference>
<organism evidence="2 3">
    <name type="scientific">Stylosanthes scabra</name>
    <dbReference type="NCBI Taxonomy" id="79078"/>
    <lineage>
        <taxon>Eukaryota</taxon>
        <taxon>Viridiplantae</taxon>
        <taxon>Streptophyta</taxon>
        <taxon>Embryophyta</taxon>
        <taxon>Tracheophyta</taxon>
        <taxon>Spermatophyta</taxon>
        <taxon>Magnoliopsida</taxon>
        <taxon>eudicotyledons</taxon>
        <taxon>Gunneridae</taxon>
        <taxon>Pentapetalae</taxon>
        <taxon>rosids</taxon>
        <taxon>fabids</taxon>
        <taxon>Fabales</taxon>
        <taxon>Fabaceae</taxon>
        <taxon>Papilionoideae</taxon>
        <taxon>50 kb inversion clade</taxon>
        <taxon>dalbergioids sensu lato</taxon>
        <taxon>Dalbergieae</taxon>
        <taxon>Pterocarpus clade</taxon>
        <taxon>Stylosanthes</taxon>
    </lineage>
</organism>
<keyword evidence="3" id="KW-1185">Reference proteome</keyword>
<feature type="compositionally biased region" description="Polar residues" evidence="1">
    <location>
        <begin position="68"/>
        <end position="83"/>
    </location>
</feature>